<evidence type="ECO:0000313" key="5">
    <source>
        <dbReference type="Proteomes" id="UP000030745"/>
    </source>
</evidence>
<sequence>MSTNRLVAKETEQLYAAALAGDTARVQELLAEKTADVNFHQRNHYGSTPLIAAITGGHVETVRALLDGGADVAALRTPDANSPLHEACFHRNPEIVRLLIAHKDQYQDDLHDANDKNAPRWSMVDAVNQFGNVPLHAAAMAGCVGCVEALLEAGALVDASNNQHSTPLHHACYCGSPNEKVVELLVRAKADVNLPDMNHATPLIVAAKKNQVGAITVLLEAGADPGAIDDSGRNAHASAILRGNMECAALLKDLAPIDPDVRPLDPDAARRPSLTASMYAEHMYHHQE</sequence>
<dbReference type="KEGG" id="spar:SPRG_06351"/>
<dbReference type="GeneID" id="24128700"/>
<gene>
    <name evidence="4" type="ORF">SPRG_06351</name>
</gene>
<name>A0A067CP49_SAPPC</name>
<dbReference type="InterPro" id="IPR002110">
    <property type="entry name" value="Ankyrin_rpt"/>
</dbReference>
<dbReference type="EMBL" id="KK583212">
    <property type="protein sequence ID" value="KDO28301.1"/>
    <property type="molecule type" value="Genomic_DNA"/>
</dbReference>
<reference evidence="4 5" key="1">
    <citation type="journal article" date="2013" name="PLoS Genet.">
        <title>Distinctive expansion of potential virulence genes in the genome of the oomycete fish pathogen Saprolegnia parasitica.</title>
        <authorList>
            <person name="Jiang R.H."/>
            <person name="de Bruijn I."/>
            <person name="Haas B.J."/>
            <person name="Belmonte R."/>
            <person name="Lobach L."/>
            <person name="Christie J."/>
            <person name="van den Ackerveken G."/>
            <person name="Bottin A."/>
            <person name="Bulone V."/>
            <person name="Diaz-Moreno S.M."/>
            <person name="Dumas B."/>
            <person name="Fan L."/>
            <person name="Gaulin E."/>
            <person name="Govers F."/>
            <person name="Grenville-Briggs L.J."/>
            <person name="Horner N.R."/>
            <person name="Levin J.Z."/>
            <person name="Mammella M."/>
            <person name="Meijer H.J."/>
            <person name="Morris P."/>
            <person name="Nusbaum C."/>
            <person name="Oome S."/>
            <person name="Phillips A.J."/>
            <person name="van Rooyen D."/>
            <person name="Rzeszutek E."/>
            <person name="Saraiva M."/>
            <person name="Secombes C.J."/>
            <person name="Seidl M.F."/>
            <person name="Snel B."/>
            <person name="Stassen J.H."/>
            <person name="Sykes S."/>
            <person name="Tripathy S."/>
            <person name="van den Berg H."/>
            <person name="Vega-Arreguin J.C."/>
            <person name="Wawra S."/>
            <person name="Young S.K."/>
            <person name="Zeng Q."/>
            <person name="Dieguez-Uribeondo J."/>
            <person name="Russ C."/>
            <person name="Tyler B.M."/>
            <person name="van West P."/>
        </authorList>
    </citation>
    <scope>NUCLEOTIDE SEQUENCE [LARGE SCALE GENOMIC DNA]</scope>
    <source>
        <strain evidence="4 5">CBS 223.65</strain>
    </source>
</reference>
<evidence type="ECO:0000256" key="3">
    <source>
        <dbReference type="PROSITE-ProRule" id="PRU00023"/>
    </source>
</evidence>
<evidence type="ECO:0000313" key="4">
    <source>
        <dbReference type="EMBL" id="KDO28301.1"/>
    </source>
</evidence>
<feature type="repeat" description="ANK" evidence="3">
    <location>
        <begin position="198"/>
        <end position="230"/>
    </location>
</feature>
<keyword evidence="2 3" id="KW-0040">ANK repeat</keyword>
<dbReference type="PANTHER" id="PTHR24166:SF48">
    <property type="entry name" value="PROTEIN VAPYRIN"/>
    <property type="match status" value="1"/>
</dbReference>
<feature type="repeat" description="ANK" evidence="3">
    <location>
        <begin position="130"/>
        <end position="162"/>
    </location>
</feature>
<dbReference type="STRING" id="695850.A0A067CP49"/>
<dbReference type="PROSITE" id="PS50088">
    <property type="entry name" value="ANK_REPEAT"/>
    <property type="match status" value="4"/>
</dbReference>
<dbReference type="OMA" id="LHHACYC"/>
<dbReference type="SMART" id="SM00248">
    <property type="entry name" value="ANK"/>
    <property type="match status" value="7"/>
</dbReference>
<dbReference type="AlphaFoldDB" id="A0A067CP49"/>
<dbReference type="PROSITE" id="PS50297">
    <property type="entry name" value="ANK_REP_REGION"/>
    <property type="match status" value="4"/>
</dbReference>
<dbReference type="OrthoDB" id="93059at2759"/>
<dbReference type="VEuPathDB" id="FungiDB:SPRG_06351"/>
<dbReference type="InterPro" id="IPR050889">
    <property type="entry name" value="Dendritic_Spine_Reg/Scaffold"/>
</dbReference>
<dbReference type="Pfam" id="PF12796">
    <property type="entry name" value="Ank_2"/>
    <property type="match status" value="2"/>
</dbReference>
<evidence type="ECO:0000256" key="2">
    <source>
        <dbReference type="ARBA" id="ARBA00023043"/>
    </source>
</evidence>
<dbReference type="Gene3D" id="1.25.40.20">
    <property type="entry name" value="Ankyrin repeat-containing domain"/>
    <property type="match status" value="3"/>
</dbReference>
<dbReference type="Proteomes" id="UP000030745">
    <property type="component" value="Unassembled WGS sequence"/>
</dbReference>
<feature type="repeat" description="ANK" evidence="3">
    <location>
        <begin position="163"/>
        <end position="197"/>
    </location>
</feature>
<keyword evidence="5" id="KW-1185">Reference proteome</keyword>
<dbReference type="InterPro" id="IPR036770">
    <property type="entry name" value="Ankyrin_rpt-contain_sf"/>
</dbReference>
<feature type="repeat" description="ANK" evidence="3">
    <location>
        <begin position="45"/>
        <end position="77"/>
    </location>
</feature>
<organism evidence="4 5">
    <name type="scientific">Saprolegnia parasitica (strain CBS 223.65)</name>
    <dbReference type="NCBI Taxonomy" id="695850"/>
    <lineage>
        <taxon>Eukaryota</taxon>
        <taxon>Sar</taxon>
        <taxon>Stramenopiles</taxon>
        <taxon>Oomycota</taxon>
        <taxon>Saprolegniomycetes</taxon>
        <taxon>Saprolegniales</taxon>
        <taxon>Saprolegniaceae</taxon>
        <taxon>Saprolegnia</taxon>
    </lineage>
</organism>
<dbReference type="PANTHER" id="PTHR24166">
    <property type="entry name" value="ROLLING PEBBLES, ISOFORM B"/>
    <property type="match status" value="1"/>
</dbReference>
<evidence type="ECO:0000256" key="1">
    <source>
        <dbReference type="ARBA" id="ARBA00022737"/>
    </source>
</evidence>
<dbReference type="Pfam" id="PF00023">
    <property type="entry name" value="Ank"/>
    <property type="match status" value="1"/>
</dbReference>
<keyword evidence="1" id="KW-0677">Repeat</keyword>
<proteinExistence type="predicted"/>
<protein>
    <submittedName>
        <fullName evidence="4">Uncharacterized protein</fullName>
    </submittedName>
</protein>
<dbReference type="RefSeq" id="XP_012201120.1">
    <property type="nucleotide sequence ID" value="XM_012345730.1"/>
</dbReference>
<accession>A0A067CP49</accession>
<dbReference type="SUPFAM" id="SSF48403">
    <property type="entry name" value="Ankyrin repeat"/>
    <property type="match status" value="1"/>
</dbReference>